<dbReference type="EMBL" id="JAAVJR010000687">
    <property type="protein sequence ID" value="NJW54975.1"/>
    <property type="molecule type" value="Genomic_DNA"/>
</dbReference>
<proteinExistence type="predicted"/>
<protein>
    <submittedName>
        <fullName evidence="1">Uncharacterized protein</fullName>
    </submittedName>
</protein>
<comment type="caution">
    <text evidence="1">The sequence shown here is derived from an EMBL/GenBank/DDBJ whole genome shotgun (WGS) entry which is preliminary data.</text>
</comment>
<gene>
    <name evidence="1" type="ORF">HC175_18865</name>
</gene>
<sequence length="132" mass="14493">MVNIKTLQENTAPLPYYSAKDGQWIADNTWLRPAVWDYPNSRGVDGATMIDWNIVVTRHNITSQAKDIRVLGLLSETAGKRLTIANPTGPQNENNSGQFLSISHYLLLNGIIDLVGESQLLQDVGSLLDASS</sequence>
<dbReference type="Proteomes" id="UP000703674">
    <property type="component" value="Unassembled WGS sequence"/>
</dbReference>
<feature type="non-terminal residue" evidence="1">
    <location>
        <position position="132"/>
    </location>
</feature>
<evidence type="ECO:0000313" key="1">
    <source>
        <dbReference type="EMBL" id="NJW54975.1"/>
    </source>
</evidence>
<name>A0ABX1D3P4_9FLAO</name>
<accession>A0ABX1D3P4</accession>
<evidence type="ECO:0000313" key="2">
    <source>
        <dbReference type="Proteomes" id="UP000703674"/>
    </source>
</evidence>
<dbReference type="RefSeq" id="WP_168139727.1">
    <property type="nucleotide sequence ID" value="NZ_JAAVJR010000687.1"/>
</dbReference>
<keyword evidence="2" id="KW-1185">Reference proteome</keyword>
<organism evidence="1 2">
    <name type="scientific">Salinimicrobium oceani</name>
    <dbReference type="NCBI Taxonomy" id="2722702"/>
    <lineage>
        <taxon>Bacteria</taxon>
        <taxon>Pseudomonadati</taxon>
        <taxon>Bacteroidota</taxon>
        <taxon>Flavobacteriia</taxon>
        <taxon>Flavobacteriales</taxon>
        <taxon>Flavobacteriaceae</taxon>
        <taxon>Salinimicrobium</taxon>
    </lineage>
</organism>
<reference evidence="1 2" key="1">
    <citation type="submission" date="2020-03" db="EMBL/GenBank/DDBJ databases">
        <title>Salinimicrobium sp. nov, isolated from SCS.</title>
        <authorList>
            <person name="Cao W.R."/>
        </authorList>
    </citation>
    <scope>NUCLEOTIDE SEQUENCE [LARGE SCALE GENOMIC DNA]</scope>
    <source>
        <strain evidence="2">J15B91</strain>
    </source>
</reference>